<dbReference type="EMBL" id="CAJVPL010011301">
    <property type="protein sequence ID" value="CAG8683700.1"/>
    <property type="molecule type" value="Genomic_DNA"/>
</dbReference>
<protein>
    <submittedName>
        <fullName evidence="1">5679_t:CDS:1</fullName>
    </submittedName>
</protein>
<proteinExistence type="predicted"/>
<dbReference type="Proteomes" id="UP000789831">
    <property type="component" value="Unassembled WGS sequence"/>
</dbReference>
<keyword evidence="2" id="KW-1185">Reference proteome</keyword>
<dbReference type="AlphaFoldDB" id="A0A9N9EMY3"/>
<name>A0A9N9EMY3_9GLOM</name>
<organism evidence="1 2">
    <name type="scientific">Ambispora gerdemannii</name>
    <dbReference type="NCBI Taxonomy" id="144530"/>
    <lineage>
        <taxon>Eukaryota</taxon>
        <taxon>Fungi</taxon>
        <taxon>Fungi incertae sedis</taxon>
        <taxon>Mucoromycota</taxon>
        <taxon>Glomeromycotina</taxon>
        <taxon>Glomeromycetes</taxon>
        <taxon>Archaeosporales</taxon>
        <taxon>Ambisporaceae</taxon>
        <taxon>Ambispora</taxon>
    </lineage>
</organism>
<reference evidence="1" key="1">
    <citation type="submission" date="2021-06" db="EMBL/GenBank/DDBJ databases">
        <authorList>
            <person name="Kallberg Y."/>
            <person name="Tangrot J."/>
            <person name="Rosling A."/>
        </authorList>
    </citation>
    <scope>NUCLEOTIDE SEQUENCE</scope>
    <source>
        <strain evidence="1">MT106</strain>
    </source>
</reference>
<comment type="caution">
    <text evidence="1">The sequence shown here is derived from an EMBL/GenBank/DDBJ whole genome shotgun (WGS) entry which is preliminary data.</text>
</comment>
<feature type="non-terminal residue" evidence="1">
    <location>
        <position position="110"/>
    </location>
</feature>
<dbReference type="OrthoDB" id="2438849at2759"/>
<accession>A0A9N9EMY3</accession>
<evidence type="ECO:0000313" key="2">
    <source>
        <dbReference type="Proteomes" id="UP000789831"/>
    </source>
</evidence>
<evidence type="ECO:0000313" key="1">
    <source>
        <dbReference type="EMBL" id="CAG8683700.1"/>
    </source>
</evidence>
<gene>
    <name evidence="1" type="ORF">AGERDE_LOCUS12784</name>
</gene>
<sequence length="110" mass="13039">QLLRQERIFARIEIRRQGRVLLECKSGYHLGCPGVYQCDNSIELKFSGTFAKTDYLQEFSCTYCQHYLTEQDILKGNYRLYVSDYANEVDKEEFFSQRLGRHLTTYGLNF</sequence>